<keyword evidence="4" id="KW-1185">Reference proteome</keyword>
<evidence type="ECO:0000259" key="2">
    <source>
        <dbReference type="Pfam" id="PF10545"/>
    </source>
</evidence>
<dbReference type="AlphaFoldDB" id="A0AAV9RPA0"/>
<gene>
    <name evidence="3" type="ORF">CRENBAI_026175</name>
</gene>
<proteinExistence type="predicted"/>
<dbReference type="EMBL" id="JAHHUM010001527">
    <property type="protein sequence ID" value="KAK5610801.1"/>
    <property type="molecule type" value="Genomic_DNA"/>
</dbReference>
<comment type="caution">
    <text evidence="3">The sequence shown here is derived from an EMBL/GenBank/DDBJ whole genome shotgun (WGS) entry which is preliminary data.</text>
</comment>
<sequence length="150" mass="16490">MEDKIIVVVCAHPIIYDTSSYHYRDRNRKDLAWRRINKEVGISGKLIQLGWGQTKIALKAILLCAQLLEQVGGDQEVVPSRHRVQAGDQEVVPSRHRVQAGARTSNTESWAVGGEGVETGDKDVEADRSVETVAACDGNLQVGQEADRAE</sequence>
<dbReference type="Proteomes" id="UP001311232">
    <property type="component" value="Unassembled WGS sequence"/>
</dbReference>
<organism evidence="3 4">
    <name type="scientific">Crenichthys baileyi</name>
    <name type="common">White River springfish</name>
    <dbReference type="NCBI Taxonomy" id="28760"/>
    <lineage>
        <taxon>Eukaryota</taxon>
        <taxon>Metazoa</taxon>
        <taxon>Chordata</taxon>
        <taxon>Craniata</taxon>
        <taxon>Vertebrata</taxon>
        <taxon>Euteleostomi</taxon>
        <taxon>Actinopterygii</taxon>
        <taxon>Neopterygii</taxon>
        <taxon>Teleostei</taxon>
        <taxon>Neoteleostei</taxon>
        <taxon>Acanthomorphata</taxon>
        <taxon>Ovalentaria</taxon>
        <taxon>Atherinomorphae</taxon>
        <taxon>Cyprinodontiformes</taxon>
        <taxon>Goodeidae</taxon>
        <taxon>Crenichthys</taxon>
    </lineage>
</organism>
<accession>A0AAV9RPA0</accession>
<name>A0AAV9RPA0_9TELE</name>
<evidence type="ECO:0000256" key="1">
    <source>
        <dbReference type="SAM" id="MobiDB-lite"/>
    </source>
</evidence>
<feature type="region of interest" description="Disordered" evidence="1">
    <location>
        <begin position="82"/>
        <end position="126"/>
    </location>
</feature>
<dbReference type="InterPro" id="IPR006578">
    <property type="entry name" value="MADF-dom"/>
</dbReference>
<evidence type="ECO:0000313" key="4">
    <source>
        <dbReference type="Proteomes" id="UP001311232"/>
    </source>
</evidence>
<evidence type="ECO:0000313" key="3">
    <source>
        <dbReference type="EMBL" id="KAK5610801.1"/>
    </source>
</evidence>
<protein>
    <recommendedName>
        <fullName evidence="2">MADF domain-containing protein</fullName>
    </recommendedName>
</protein>
<dbReference type="Pfam" id="PF10545">
    <property type="entry name" value="MADF_DNA_bdg"/>
    <property type="match status" value="1"/>
</dbReference>
<feature type="domain" description="MADF" evidence="2">
    <location>
        <begin position="7"/>
        <end position="53"/>
    </location>
</feature>
<reference evidence="3 4" key="1">
    <citation type="submission" date="2021-06" db="EMBL/GenBank/DDBJ databases">
        <authorList>
            <person name="Palmer J.M."/>
        </authorList>
    </citation>
    <scope>NUCLEOTIDE SEQUENCE [LARGE SCALE GENOMIC DNA]</scope>
    <source>
        <strain evidence="3 4">MEX-2019</strain>
        <tissue evidence="3">Muscle</tissue>
    </source>
</reference>